<gene>
    <name evidence="2" type="ORF">G8E03_14995</name>
</gene>
<dbReference type="InterPro" id="IPR012667">
    <property type="entry name" value="CbtB_put"/>
</dbReference>
<sequence>MNAQSATGAQATPATSIGAMIAVALIGLGITFVAGHVQAETLHDAAHDVRHATGFPCH</sequence>
<organism evidence="2 3">
    <name type="scientific">Pontivivens nitratireducens</name>
    <dbReference type="NCBI Taxonomy" id="2758038"/>
    <lineage>
        <taxon>Bacteria</taxon>
        <taxon>Pseudomonadati</taxon>
        <taxon>Pseudomonadota</taxon>
        <taxon>Alphaproteobacteria</taxon>
        <taxon>Rhodobacterales</taxon>
        <taxon>Paracoccaceae</taxon>
        <taxon>Pontivivens</taxon>
    </lineage>
</organism>
<proteinExistence type="predicted"/>
<keyword evidence="2" id="KW-0614">Plasmid</keyword>
<dbReference type="KEGG" id="mon:G8E03_14995"/>
<evidence type="ECO:0000313" key="3">
    <source>
        <dbReference type="Proteomes" id="UP000500791"/>
    </source>
</evidence>
<dbReference type="RefSeq" id="WP_166194395.1">
    <property type="nucleotide sequence ID" value="NZ_CP049812.1"/>
</dbReference>
<keyword evidence="1" id="KW-1133">Transmembrane helix</keyword>
<keyword evidence="1" id="KW-0812">Transmembrane</keyword>
<evidence type="ECO:0000256" key="1">
    <source>
        <dbReference type="SAM" id="Phobius"/>
    </source>
</evidence>
<geneLocation type="plasmid" evidence="2 3">
    <name>unnamed1</name>
</geneLocation>
<feature type="transmembrane region" description="Helical" evidence="1">
    <location>
        <begin position="17"/>
        <end position="37"/>
    </location>
</feature>
<reference evidence="2 3" key="1">
    <citation type="submission" date="2020-03" db="EMBL/GenBank/DDBJ databases">
        <title>Complete genome sequence of Monaibacterium sp. ALG8 with diverse plasmids.</title>
        <authorList>
            <person name="Sun C."/>
        </authorList>
    </citation>
    <scope>NUCLEOTIDE SEQUENCE [LARGE SCALE GENOMIC DNA]</scope>
    <source>
        <strain evidence="2 3">ALG8</strain>
        <plasmid evidence="2 3">unnamed1</plasmid>
    </source>
</reference>
<dbReference type="Pfam" id="PF09489">
    <property type="entry name" value="CbtB"/>
    <property type="match status" value="1"/>
</dbReference>
<name>A0A6G7VQ02_9RHOB</name>
<evidence type="ECO:0000313" key="2">
    <source>
        <dbReference type="EMBL" id="QIK42163.1"/>
    </source>
</evidence>
<protein>
    <submittedName>
        <fullName evidence="2">CbtB-domain containing protein</fullName>
    </submittedName>
</protein>
<accession>A0A6G7VQ02</accession>
<dbReference type="EMBL" id="CP049812">
    <property type="protein sequence ID" value="QIK42163.1"/>
    <property type="molecule type" value="Genomic_DNA"/>
</dbReference>
<keyword evidence="3" id="KW-1185">Reference proteome</keyword>
<keyword evidence="1" id="KW-0472">Membrane</keyword>
<dbReference type="AlphaFoldDB" id="A0A6G7VQ02"/>
<dbReference type="Proteomes" id="UP000500791">
    <property type="component" value="Plasmid unnamed1"/>
</dbReference>